<dbReference type="InterPro" id="IPR029044">
    <property type="entry name" value="Nucleotide-diphossugar_trans"/>
</dbReference>
<comment type="caution">
    <text evidence="12">The sequence shown here is derived from an EMBL/GenBank/DDBJ whole genome shotgun (WGS) entry which is preliminary data.</text>
</comment>
<evidence type="ECO:0000313" key="13">
    <source>
        <dbReference type="Proteomes" id="UP001595698"/>
    </source>
</evidence>
<dbReference type="Pfam" id="PF00535">
    <property type="entry name" value="Glycos_transf_2"/>
    <property type="match status" value="1"/>
</dbReference>
<evidence type="ECO:0000256" key="3">
    <source>
        <dbReference type="ARBA" id="ARBA00022676"/>
    </source>
</evidence>
<dbReference type="PANTHER" id="PTHR43646">
    <property type="entry name" value="GLYCOSYLTRANSFERASE"/>
    <property type="match status" value="1"/>
</dbReference>
<evidence type="ECO:0000256" key="5">
    <source>
        <dbReference type="ARBA" id="ARBA00023136"/>
    </source>
</evidence>
<comment type="pathway">
    <text evidence="7">Carotenoid biosynthesis; staphyloxanthin biosynthesis; staphyloxanthin from farnesyl diphosphate: step 4/5.</text>
</comment>
<dbReference type="InterPro" id="IPR001173">
    <property type="entry name" value="Glyco_trans_2-like"/>
</dbReference>
<evidence type="ECO:0000313" key="12">
    <source>
        <dbReference type="EMBL" id="MFC3984234.1"/>
    </source>
</evidence>
<feature type="domain" description="Glycosyltransferase 2-like" evidence="11">
    <location>
        <begin position="483"/>
        <end position="596"/>
    </location>
</feature>
<proteinExistence type="inferred from homology"/>
<evidence type="ECO:0000256" key="4">
    <source>
        <dbReference type="ARBA" id="ARBA00022679"/>
    </source>
</evidence>
<comment type="function">
    <text evidence="6">Catalyzes the glycosylation of 4,4'-diaponeurosporenoate, i.e. the esterification of glucose at the C1'' position with the carboxyl group of 4,4'-diaponeurosporenic acid, to form glycosyl-4,4'-diaponeurosporenoate. This is a step in the biosynthesis of staphyloxanthin, an orange pigment present in most staphylococci strains.</text>
</comment>
<dbReference type="Gene3D" id="3.90.550.10">
    <property type="entry name" value="Spore Coat Polysaccharide Biosynthesis Protein SpsA, Chain A"/>
    <property type="match status" value="1"/>
</dbReference>
<keyword evidence="13" id="KW-1185">Reference proteome</keyword>
<evidence type="ECO:0000256" key="9">
    <source>
        <dbReference type="ARBA" id="ARBA00040345"/>
    </source>
</evidence>
<keyword evidence="4 12" id="KW-0808">Transferase</keyword>
<comment type="similarity">
    <text evidence="8">Belongs to the glycosyltransferase 2 family. CrtQ subfamily.</text>
</comment>
<dbReference type="GO" id="GO:0016757">
    <property type="term" value="F:glycosyltransferase activity"/>
    <property type="evidence" value="ECO:0007669"/>
    <property type="project" value="UniProtKB-KW"/>
</dbReference>
<dbReference type="SUPFAM" id="SSF53448">
    <property type="entry name" value="Nucleotide-diphospho-sugar transferases"/>
    <property type="match status" value="1"/>
</dbReference>
<name>A0ABV8F7N2_9ACTN</name>
<dbReference type="Proteomes" id="UP001595698">
    <property type="component" value="Unassembled WGS sequence"/>
</dbReference>
<evidence type="ECO:0000256" key="2">
    <source>
        <dbReference type="ARBA" id="ARBA00022475"/>
    </source>
</evidence>
<protein>
    <recommendedName>
        <fullName evidence="9">4,4'-diaponeurosporenoate glycosyltransferase</fullName>
    </recommendedName>
</protein>
<keyword evidence="3 12" id="KW-0328">Glycosyltransferase</keyword>
<comment type="subcellular location">
    <subcellularLocation>
        <location evidence="1">Cell membrane</location>
    </subcellularLocation>
</comment>
<evidence type="ECO:0000256" key="10">
    <source>
        <dbReference type="SAM" id="MobiDB-lite"/>
    </source>
</evidence>
<evidence type="ECO:0000256" key="7">
    <source>
        <dbReference type="ARBA" id="ARBA00037904"/>
    </source>
</evidence>
<gene>
    <name evidence="12" type="ORF">ACFOYY_29145</name>
</gene>
<evidence type="ECO:0000256" key="1">
    <source>
        <dbReference type="ARBA" id="ARBA00004236"/>
    </source>
</evidence>
<keyword evidence="5" id="KW-0472">Membrane</keyword>
<feature type="region of interest" description="Disordered" evidence="10">
    <location>
        <begin position="161"/>
        <end position="185"/>
    </location>
</feature>
<sequence length="712" mass="74900">MNREVLGCHIGFEESPAVLARLRDGTDATWTDLDAVPADHVIAEESERFLLLARTPADLRRAVPYGGMLPRVRTLTVMVAETPPWRVAPVPVPDGAAFWRALREVHVSGGRPPAWAWRVEVTFGRAVPAGEVLRAVTRGLGGTARERLHGPVVALAGTGTAHWRPGDPNAAPTPLSGPVPARRDASGGDLCLRAASSGTPDWLGEGPAPIDRREPARRAASRLVPARPALLAQANLVPGPVAPVPDLGPGLGSDPGPDPGLDPGFESGLEPGFGPGFGSGVRGPGPATVLGPLTPDLLAPIDERSVCPIGFLPAADGPVAELTARSGAYEIAAGDVVVRVPPSGALTDTDVSRLRGLAGVTVDLTADPTADPTVDPGGLTGSAAEALGLARTVCGLAAAGVPVVATPTGAWRDLLGAELADLLDGFSVSRLADALDREQYSVRLRRLALDLHGVEGRWRSLAAARGLRVPGPGTVSVLLCTRRPDMVGFALRQAGRQRGPEVEVVLTLHGFRADHPDVTAAVAAHKGTITVIEADARMVFGEALNQAAERASGAWLTKMDDDDWYGPGHLSDLLLAQRYSGADLVGSAPEFVYLERIGVTVRRDMATELYTGVVAGGTMLLSRAAFDNAGGFRPIPRTVDGQLLQSVTAAGGRVYRTHGLNYILRRREASGHTWQEPINAFLRSFRRQWRGFHANPLMETEALSTTGERDKA</sequence>
<evidence type="ECO:0000256" key="8">
    <source>
        <dbReference type="ARBA" id="ARBA00038120"/>
    </source>
</evidence>
<evidence type="ECO:0000256" key="6">
    <source>
        <dbReference type="ARBA" id="ARBA00037281"/>
    </source>
</evidence>
<feature type="region of interest" description="Disordered" evidence="10">
    <location>
        <begin position="240"/>
        <end position="267"/>
    </location>
</feature>
<dbReference type="PANTHER" id="PTHR43646:SF2">
    <property type="entry name" value="GLYCOSYLTRANSFERASE 2-LIKE DOMAIN-CONTAINING PROTEIN"/>
    <property type="match status" value="1"/>
</dbReference>
<dbReference type="CDD" id="cd00761">
    <property type="entry name" value="Glyco_tranf_GTA_type"/>
    <property type="match status" value="1"/>
</dbReference>
<accession>A0ABV8F7N2</accession>
<keyword evidence="2" id="KW-1003">Cell membrane</keyword>
<organism evidence="12 13">
    <name type="scientific">Streptosporangium jomthongense</name>
    <dbReference type="NCBI Taxonomy" id="1193683"/>
    <lineage>
        <taxon>Bacteria</taxon>
        <taxon>Bacillati</taxon>
        <taxon>Actinomycetota</taxon>
        <taxon>Actinomycetes</taxon>
        <taxon>Streptosporangiales</taxon>
        <taxon>Streptosporangiaceae</taxon>
        <taxon>Streptosporangium</taxon>
    </lineage>
</organism>
<reference evidence="13" key="1">
    <citation type="journal article" date="2019" name="Int. J. Syst. Evol. Microbiol.">
        <title>The Global Catalogue of Microorganisms (GCM) 10K type strain sequencing project: providing services to taxonomists for standard genome sequencing and annotation.</title>
        <authorList>
            <consortium name="The Broad Institute Genomics Platform"/>
            <consortium name="The Broad Institute Genome Sequencing Center for Infectious Disease"/>
            <person name="Wu L."/>
            <person name="Ma J."/>
        </authorList>
    </citation>
    <scope>NUCLEOTIDE SEQUENCE [LARGE SCALE GENOMIC DNA]</scope>
    <source>
        <strain evidence="13">TBRC 7912</strain>
    </source>
</reference>
<evidence type="ECO:0000259" key="11">
    <source>
        <dbReference type="Pfam" id="PF00535"/>
    </source>
</evidence>
<dbReference type="EMBL" id="JBHSBC010000032">
    <property type="protein sequence ID" value="MFC3984234.1"/>
    <property type="molecule type" value="Genomic_DNA"/>
</dbReference>
<feature type="compositionally biased region" description="Low complexity" evidence="10">
    <location>
        <begin position="245"/>
        <end position="267"/>
    </location>
</feature>
<dbReference type="RefSeq" id="WP_386193860.1">
    <property type="nucleotide sequence ID" value="NZ_JBHSBC010000032.1"/>
</dbReference>